<accession>A0A915HS82</accession>
<name>A0A915HS82_ROMCU</name>
<dbReference type="Proteomes" id="UP000887565">
    <property type="component" value="Unplaced"/>
</dbReference>
<evidence type="ECO:0000313" key="2">
    <source>
        <dbReference type="WBParaSite" id="nRc.2.0.1.t04386-RA"/>
    </source>
</evidence>
<evidence type="ECO:0000313" key="1">
    <source>
        <dbReference type="Proteomes" id="UP000887565"/>
    </source>
</evidence>
<proteinExistence type="predicted"/>
<protein>
    <submittedName>
        <fullName evidence="2">Uncharacterized protein</fullName>
    </submittedName>
</protein>
<dbReference type="WBParaSite" id="nRc.2.0.1.t04386-RA">
    <property type="protein sequence ID" value="nRc.2.0.1.t04386-RA"/>
    <property type="gene ID" value="nRc.2.0.1.g04386"/>
</dbReference>
<dbReference type="AlphaFoldDB" id="A0A915HS82"/>
<sequence>MLSKQPLDHHITELRPYFEKNSHLRLHPQDAWAEVWSLDMAHPLRRVVELGASTL</sequence>
<reference evidence="2" key="1">
    <citation type="submission" date="2022-11" db="UniProtKB">
        <authorList>
            <consortium name="WormBaseParasite"/>
        </authorList>
    </citation>
    <scope>IDENTIFICATION</scope>
</reference>
<organism evidence="1 2">
    <name type="scientific">Romanomermis culicivorax</name>
    <name type="common">Nematode worm</name>
    <dbReference type="NCBI Taxonomy" id="13658"/>
    <lineage>
        <taxon>Eukaryota</taxon>
        <taxon>Metazoa</taxon>
        <taxon>Ecdysozoa</taxon>
        <taxon>Nematoda</taxon>
        <taxon>Enoplea</taxon>
        <taxon>Dorylaimia</taxon>
        <taxon>Mermithida</taxon>
        <taxon>Mermithoidea</taxon>
        <taxon>Mermithidae</taxon>
        <taxon>Romanomermis</taxon>
    </lineage>
</organism>
<keyword evidence="1" id="KW-1185">Reference proteome</keyword>